<evidence type="ECO:0000313" key="3">
    <source>
        <dbReference type="Proteomes" id="UP000789405"/>
    </source>
</evidence>
<protein>
    <submittedName>
        <fullName evidence="2">17437_t:CDS:1</fullName>
    </submittedName>
</protein>
<dbReference type="SUPFAM" id="SSF56672">
    <property type="entry name" value="DNA/RNA polymerases"/>
    <property type="match status" value="1"/>
</dbReference>
<evidence type="ECO:0000259" key="1">
    <source>
        <dbReference type="Pfam" id="PF17919"/>
    </source>
</evidence>
<keyword evidence="3" id="KW-1185">Reference proteome</keyword>
<dbReference type="InterPro" id="IPR043502">
    <property type="entry name" value="DNA/RNA_pol_sf"/>
</dbReference>
<gene>
    <name evidence="2" type="ORF">DERYTH_LOCUS12643</name>
</gene>
<name>A0A9N9EWK4_9GLOM</name>
<dbReference type="FunFam" id="3.10.20.370:FF:000001">
    <property type="entry name" value="Retrovirus-related Pol polyprotein from transposon 17.6-like protein"/>
    <property type="match status" value="1"/>
</dbReference>
<proteinExistence type="predicted"/>
<dbReference type="PANTHER" id="PTHR34072:SF58">
    <property type="entry name" value="DNA (CYTOSINE-5-)-METHYLTRANSFERASE"/>
    <property type="match status" value="1"/>
</dbReference>
<sequence length="86" mass="9504">GRCIQPVKVSIDRCTCSSIPDFNKSFIIYADTSGTGLGTVLAQKDDLGKEYVVAYVSCLLTKAEKNYSATKLECLAIVWAIEYFRL</sequence>
<comment type="caution">
    <text evidence="2">The sequence shown here is derived from an EMBL/GenBank/DDBJ whole genome shotgun (WGS) entry which is preliminary data.</text>
</comment>
<dbReference type="InterPro" id="IPR041577">
    <property type="entry name" value="RT_RNaseH_2"/>
</dbReference>
<dbReference type="Proteomes" id="UP000789405">
    <property type="component" value="Unassembled WGS sequence"/>
</dbReference>
<dbReference type="PANTHER" id="PTHR34072">
    <property type="entry name" value="ENZYMATIC POLYPROTEIN-RELATED"/>
    <property type="match status" value="1"/>
</dbReference>
<evidence type="ECO:0000313" key="2">
    <source>
        <dbReference type="EMBL" id="CAG8695420.1"/>
    </source>
</evidence>
<feature type="non-terminal residue" evidence="2">
    <location>
        <position position="1"/>
    </location>
</feature>
<dbReference type="AlphaFoldDB" id="A0A9N9EWK4"/>
<organism evidence="2 3">
    <name type="scientific">Dentiscutata erythropus</name>
    <dbReference type="NCBI Taxonomy" id="1348616"/>
    <lineage>
        <taxon>Eukaryota</taxon>
        <taxon>Fungi</taxon>
        <taxon>Fungi incertae sedis</taxon>
        <taxon>Mucoromycota</taxon>
        <taxon>Glomeromycotina</taxon>
        <taxon>Glomeromycetes</taxon>
        <taxon>Diversisporales</taxon>
        <taxon>Gigasporaceae</taxon>
        <taxon>Dentiscutata</taxon>
    </lineage>
</organism>
<reference evidence="2" key="1">
    <citation type="submission" date="2021-06" db="EMBL/GenBank/DDBJ databases">
        <authorList>
            <person name="Kallberg Y."/>
            <person name="Tangrot J."/>
            <person name="Rosling A."/>
        </authorList>
    </citation>
    <scope>NUCLEOTIDE SEQUENCE</scope>
    <source>
        <strain evidence="2">MA453B</strain>
    </source>
</reference>
<dbReference type="Pfam" id="PF17919">
    <property type="entry name" value="RT_RNaseH_2"/>
    <property type="match status" value="1"/>
</dbReference>
<feature type="domain" description="Reverse transcriptase/retrotransposon-derived protein RNase H-like" evidence="1">
    <location>
        <begin position="15"/>
        <end position="85"/>
    </location>
</feature>
<dbReference type="EMBL" id="CAJVPY010008413">
    <property type="protein sequence ID" value="CAG8695420.1"/>
    <property type="molecule type" value="Genomic_DNA"/>
</dbReference>
<accession>A0A9N9EWK4</accession>
<dbReference type="Gene3D" id="3.10.20.370">
    <property type="match status" value="1"/>
</dbReference>
<dbReference type="OrthoDB" id="5593162at2759"/>